<dbReference type="EMBL" id="CDMY01000352">
    <property type="protein sequence ID" value="CEM04504.1"/>
    <property type="molecule type" value="Genomic_DNA"/>
</dbReference>
<proteinExistence type="predicted"/>
<reference evidence="1 2" key="1">
    <citation type="submission" date="2014-11" db="EMBL/GenBank/DDBJ databases">
        <authorList>
            <person name="Zhu J."/>
            <person name="Qi W."/>
            <person name="Song R."/>
        </authorList>
    </citation>
    <scope>NUCLEOTIDE SEQUENCE [LARGE SCALE GENOMIC DNA]</scope>
</reference>
<dbReference type="AlphaFoldDB" id="A0A0G4EYR8"/>
<dbReference type="VEuPathDB" id="CryptoDB:Vbra_21158"/>
<dbReference type="Proteomes" id="UP000041254">
    <property type="component" value="Unassembled WGS sequence"/>
</dbReference>
<sequence>MHRGTYGLKTLQANWFEERFALEQPSKDFRDNKTLRPQESYIVASLGPQTKDAILHRTARIPHHRSWAVADFGYREMQTTHRADFQRRAAHPEFVADPPLPARMIQPRNILEVCDESRRPVGGPPRGFGALIDHHDDAHEKMYFDTESRVRFGSPAGYSWVKKTEKADPVTMKTNAGMSSMTEFHKATRAKEVKLVAENYKEGMDPSQTTAVQKAWAPSPDAALQFYAKGKKAQPAPPVDNETSLLLGEGDQVQKHGKGIDSPAYLNCCDLTRNHNLTAGYRIFTDD</sequence>
<keyword evidence="2" id="KW-1185">Reference proteome</keyword>
<evidence type="ECO:0000313" key="1">
    <source>
        <dbReference type="EMBL" id="CEM04504.1"/>
    </source>
</evidence>
<accession>A0A0G4EYR8</accession>
<name>A0A0G4EYR8_VITBC</name>
<evidence type="ECO:0000313" key="2">
    <source>
        <dbReference type="Proteomes" id="UP000041254"/>
    </source>
</evidence>
<organism evidence="1 2">
    <name type="scientific">Vitrella brassicaformis (strain CCMP3155)</name>
    <dbReference type="NCBI Taxonomy" id="1169540"/>
    <lineage>
        <taxon>Eukaryota</taxon>
        <taxon>Sar</taxon>
        <taxon>Alveolata</taxon>
        <taxon>Colpodellida</taxon>
        <taxon>Vitrellaceae</taxon>
        <taxon>Vitrella</taxon>
    </lineage>
</organism>
<dbReference type="InParanoid" id="A0A0G4EYR8"/>
<gene>
    <name evidence="1" type="ORF">Vbra_21158</name>
</gene>
<protein>
    <submittedName>
        <fullName evidence="1">Uncharacterized protein</fullName>
    </submittedName>
</protein>